<dbReference type="EMBL" id="SGKC01000042">
    <property type="protein sequence ID" value="NEZ93513.1"/>
    <property type="molecule type" value="Genomic_DNA"/>
</dbReference>
<proteinExistence type="predicted"/>
<dbReference type="Proteomes" id="UP000473887">
    <property type="component" value="Unassembled WGS sequence"/>
</dbReference>
<protein>
    <submittedName>
        <fullName evidence="2">Uncharacterized protein</fullName>
    </submittedName>
</protein>
<evidence type="ECO:0000313" key="3">
    <source>
        <dbReference type="Proteomes" id="UP000473887"/>
    </source>
</evidence>
<comment type="caution">
    <text evidence="2">The sequence shown here is derived from an EMBL/GenBank/DDBJ whole genome shotgun (WGS) entry which is preliminary data.</text>
</comment>
<feature type="compositionally biased region" description="Basic and acidic residues" evidence="1">
    <location>
        <begin position="122"/>
        <end position="133"/>
    </location>
</feature>
<accession>A0A6B3ZIV6</accession>
<organism evidence="2 3">
    <name type="scientific">Clostridium botulinum</name>
    <dbReference type="NCBI Taxonomy" id="1491"/>
    <lineage>
        <taxon>Bacteria</taxon>
        <taxon>Bacillati</taxon>
        <taxon>Bacillota</taxon>
        <taxon>Clostridia</taxon>
        <taxon>Eubacteriales</taxon>
        <taxon>Clostridiaceae</taxon>
        <taxon>Clostridium</taxon>
    </lineage>
</organism>
<dbReference type="RefSeq" id="WP_039774225.1">
    <property type="nucleotide sequence ID" value="NZ_LFON01000035.1"/>
</dbReference>
<sequence length="149" mass="16867">MALTNIEELKVKKYIEVELPGWDVEDTFTVKLQRVNLLDLAAKGKIPNPLMGPVIDLFQGKGPGGKDEDSLKTVNELAELFCETTMVEPTFKEVQEVIGMTDEQKIIIYNFVVHGVRTLEPFRKKPEDNKSNDNGEDVSQDTERDTKNK</sequence>
<feature type="region of interest" description="Disordered" evidence="1">
    <location>
        <begin position="122"/>
        <end position="149"/>
    </location>
</feature>
<gene>
    <name evidence="2" type="ORF">EXM69_16580</name>
</gene>
<evidence type="ECO:0000313" key="2">
    <source>
        <dbReference type="EMBL" id="NEZ93513.1"/>
    </source>
</evidence>
<dbReference type="AlphaFoldDB" id="A0A6B3ZIV6"/>
<name>A0A6B3ZIV6_CLOBO</name>
<reference evidence="2 3" key="1">
    <citation type="submission" date="2019-02" db="EMBL/GenBank/DDBJ databases">
        <title>Genome sequencing of Clostridium botulinum clinical isolates.</title>
        <authorList>
            <person name="Brunt J."/>
            <person name="Van Vliet A.H.M."/>
            <person name="Stringer S.C."/>
            <person name="Grant K.A."/>
            <person name="Carter A.C."/>
            <person name="Peck M.W."/>
        </authorList>
    </citation>
    <scope>NUCLEOTIDE SEQUENCE [LARGE SCALE GENOMIC DNA]</scope>
    <source>
        <strain evidence="2 3">H142660711</strain>
    </source>
</reference>
<evidence type="ECO:0000256" key="1">
    <source>
        <dbReference type="SAM" id="MobiDB-lite"/>
    </source>
</evidence>